<name>X1VQQ8_9ZZZZ</name>
<evidence type="ECO:0000313" key="1">
    <source>
        <dbReference type="EMBL" id="GAJ19111.1"/>
    </source>
</evidence>
<gene>
    <name evidence="1" type="ORF">S12H4_58395</name>
</gene>
<organism evidence="1">
    <name type="scientific">marine sediment metagenome</name>
    <dbReference type="NCBI Taxonomy" id="412755"/>
    <lineage>
        <taxon>unclassified sequences</taxon>
        <taxon>metagenomes</taxon>
        <taxon>ecological metagenomes</taxon>
    </lineage>
</organism>
<sequence>MDGDISKIMIVVVAIATGRCSNLQPQGRAVPLGWEGGKPIPYVYWLFKLHGLNHFYLCEENMAMNLIAAGTTLNYILHPFQ</sequence>
<dbReference type="EMBL" id="BARW01037919">
    <property type="protein sequence ID" value="GAJ19111.1"/>
    <property type="molecule type" value="Genomic_DNA"/>
</dbReference>
<comment type="caution">
    <text evidence="1">The sequence shown here is derived from an EMBL/GenBank/DDBJ whole genome shotgun (WGS) entry which is preliminary data.</text>
</comment>
<accession>X1VQQ8</accession>
<protein>
    <submittedName>
        <fullName evidence="1">Uncharacterized protein</fullName>
    </submittedName>
</protein>
<proteinExistence type="predicted"/>
<dbReference type="AlphaFoldDB" id="X1VQQ8"/>
<reference evidence="1" key="1">
    <citation type="journal article" date="2014" name="Front. Microbiol.">
        <title>High frequency of phylogenetically diverse reductive dehalogenase-homologous genes in deep subseafloor sedimentary metagenomes.</title>
        <authorList>
            <person name="Kawai M."/>
            <person name="Futagami T."/>
            <person name="Toyoda A."/>
            <person name="Takaki Y."/>
            <person name="Nishi S."/>
            <person name="Hori S."/>
            <person name="Arai W."/>
            <person name="Tsubouchi T."/>
            <person name="Morono Y."/>
            <person name="Uchiyama I."/>
            <person name="Ito T."/>
            <person name="Fujiyama A."/>
            <person name="Inagaki F."/>
            <person name="Takami H."/>
        </authorList>
    </citation>
    <scope>NUCLEOTIDE SEQUENCE</scope>
    <source>
        <strain evidence="1">Expedition CK06-06</strain>
    </source>
</reference>